<evidence type="ECO:0000313" key="2">
    <source>
        <dbReference type="EMBL" id="MBD9356512.1"/>
    </source>
</evidence>
<keyword evidence="1" id="KW-0812">Transmembrane</keyword>
<comment type="caution">
    <text evidence="2">The sequence shown here is derived from an EMBL/GenBank/DDBJ whole genome shotgun (WGS) entry which is preliminary data.</text>
</comment>
<evidence type="ECO:0000313" key="3">
    <source>
        <dbReference type="Proteomes" id="UP000652176"/>
    </source>
</evidence>
<sequence>MRINLSLNNMEPLLALVAGFLILMMPELLNLIVAVYLIVRGSLGLRSRF</sequence>
<dbReference type="Proteomes" id="UP000652176">
    <property type="component" value="Unassembled WGS sequence"/>
</dbReference>
<dbReference type="RefSeq" id="WP_192374859.1">
    <property type="nucleotide sequence ID" value="NZ_CAJHIV010000001.1"/>
</dbReference>
<dbReference type="InterPro" id="IPR021446">
    <property type="entry name" value="DUF3096"/>
</dbReference>
<feature type="transmembrane region" description="Helical" evidence="1">
    <location>
        <begin position="12"/>
        <end position="39"/>
    </location>
</feature>
<organism evidence="2 3">
    <name type="scientific">Methylomonas albis</name>
    <dbReference type="NCBI Taxonomy" id="1854563"/>
    <lineage>
        <taxon>Bacteria</taxon>
        <taxon>Pseudomonadati</taxon>
        <taxon>Pseudomonadota</taxon>
        <taxon>Gammaproteobacteria</taxon>
        <taxon>Methylococcales</taxon>
        <taxon>Methylococcaceae</taxon>
        <taxon>Methylomonas</taxon>
    </lineage>
</organism>
<evidence type="ECO:0000256" key="1">
    <source>
        <dbReference type="SAM" id="Phobius"/>
    </source>
</evidence>
<dbReference type="EMBL" id="JACXSS010000001">
    <property type="protein sequence ID" value="MBD9356512.1"/>
    <property type="molecule type" value="Genomic_DNA"/>
</dbReference>
<keyword evidence="1" id="KW-1133">Transmembrane helix</keyword>
<proteinExistence type="predicted"/>
<accession>A0ABR9D3R3</accession>
<protein>
    <submittedName>
        <fullName evidence="2">DUF3096 domain-containing protein</fullName>
    </submittedName>
</protein>
<keyword evidence="3" id="KW-1185">Reference proteome</keyword>
<gene>
    <name evidence="2" type="ORF">IE877_11535</name>
</gene>
<name>A0ABR9D3R3_9GAMM</name>
<keyword evidence="1" id="KW-0472">Membrane</keyword>
<dbReference type="Pfam" id="PF11295">
    <property type="entry name" value="DUF3096"/>
    <property type="match status" value="1"/>
</dbReference>
<reference evidence="2 3" key="1">
    <citation type="submission" date="2020-09" db="EMBL/GenBank/DDBJ databases">
        <title>Methylomonas albis sp. nov. and Methylomonas fluvii sp. nov.: Two cold-adapted methanotrophs from the River Elbe and an amended description of Methylovulum psychrotolerans strain Eb1.</title>
        <authorList>
            <person name="Bussmann I.K."/>
            <person name="Klings K.-W."/>
            <person name="Warnstedt J."/>
            <person name="Hoppert M."/>
            <person name="Saborowski A."/>
            <person name="Horn F."/>
            <person name="Liebner S."/>
        </authorList>
    </citation>
    <scope>NUCLEOTIDE SEQUENCE [LARGE SCALE GENOMIC DNA]</scope>
    <source>
        <strain evidence="2 3">EbA</strain>
    </source>
</reference>